<comment type="caution">
    <text evidence="2">The sequence shown here is derived from an EMBL/GenBank/DDBJ whole genome shotgun (WGS) entry which is preliminary data.</text>
</comment>
<gene>
    <name evidence="2" type="ORF">H5P27_01365</name>
</gene>
<keyword evidence="1" id="KW-0812">Transmembrane</keyword>
<feature type="transmembrane region" description="Helical" evidence="1">
    <location>
        <begin position="29"/>
        <end position="53"/>
    </location>
</feature>
<dbReference type="Pfam" id="PF07963">
    <property type="entry name" value="N_methyl"/>
    <property type="match status" value="1"/>
</dbReference>
<proteinExistence type="predicted"/>
<reference evidence="2 3" key="1">
    <citation type="submission" date="2020-07" db="EMBL/GenBank/DDBJ databases">
        <authorList>
            <person name="Feng X."/>
        </authorList>
    </citation>
    <scope>NUCLEOTIDE SEQUENCE [LARGE SCALE GENOMIC DNA]</scope>
    <source>
        <strain evidence="2 3">JCM23202</strain>
    </source>
</reference>
<evidence type="ECO:0000256" key="1">
    <source>
        <dbReference type="SAM" id="Phobius"/>
    </source>
</evidence>
<dbReference type="NCBIfam" id="TIGR02532">
    <property type="entry name" value="IV_pilin_GFxxxE"/>
    <property type="match status" value="1"/>
</dbReference>
<dbReference type="EMBL" id="JACHVC010000001">
    <property type="protein sequence ID" value="MBC2604696.1"/>
    <property type="molecule type" value="Genomic_DNA"/>
</dbReference>
<keyword evidence="3" id="KW-1185">Reference proteome</keyword>
<accession>A0A7X1B301</accession>
<keyword evidence="1" id="KW-1133">Transmembrane helix</keyword>
<sequence length="147" mass="16153">MLRLFQSSVCKFFSLDRRERRSLNSRSGFSLVEVMVASTIMAVAMISVFSLSLQSSKLGDEARLRMQLLQHTRSEVESLIALPYTSAALQEGTYEISRGGFTGEYTVSVRAGTDGDCKDIVVRMDGLSGSDTISIELRTLMSSTLHG</sequence>
<evidence type="ECO:0000313" key="3">
    <source>
        <dbReference type="Proteomes" id="UP000526501"/>
    </source>
</evidence>
<name>A0A7X1B301_9BACT</name>
<dbReference type="AlphaFoldDB" id="A0A7X1B301"/>
<dbReference type="Proteomes" id="UP000526501">
    <property type="component" value="Unassembled WGS sequence"/>
</dbReference>
<evidence type="ECO:0000313" key="2">
    <source>
        <dbReference type="EMBL" id="MBC2604696.1"/>
    </source>
</evidence>
<dbReference type="InterPro" id="IPR012902">
    <property type="entry name" value="N_methyl_site"/>
</dbReference>
<dbReference type="PROSITE" id="PS00409">
    <property type="entry name" value="PROKAR_NTER_METHYL"/>
    <property type="match status" value="1"/>
</dbReference>
<organism evidence="2 3">
    <name type="scientific">Pelagicoccus albus</name>
    <dbReference type="NCBI Taxonomy" id="415222"/>
    <lineage>
        <taxon>Bacteria</taxon>
        <taxon>Pseudomonadati</taxon>
        <taxon>Verrucomicrobiota</taxon>
        <taxon>Opitutia</taxon>
        <taxon>Puniceicoccales</taxon>
        <taxon>Pelagicoccaceae</taxon>
        <taxon>Pelagicoccus</taxon>
    </lineage>
</organism>
<protein>
    <submittedName>
        <fullName evidence="2">Prepilin-type N-terminal cleavage/methylation domain-containing protein</fullName>
    </submittedName>
</protein>
<dbReference type="RefSeq" id="WP_185658586.1">
    <property type="nucleotide sequence ID" value="NZ_CAWPOO010000001.1"/>
</dbReference>
<keyword evidence="1" id="KW-0472">Membrane</keyword>